<gene>
    <name evidence="1" type="ORF">DSM104635_01479</name>
</gene>
<proteinExistence type="predicted"/>
<dbReference type="EMBL" id="CP047045">
    <property type="protein sequence ID" value="QGZ94652.1"/>
    <property type="molecule type" value="Genomic_DNA"/>
</dbReference>
<dbReference type="KEGG" id="tsv:DSM104635_01479"/>
<dbReference type="Proteomes" id="UP000431269">
    <property type="component" value="Chromosome"/>
</dbReference>
<accession>A0A6I6MSJ0</accession>
<organism evidence="1 2">
    <name type="scientific">Terricaulis silvestris</name>
    <dbReference type="NCBI Taxonomy" id="2686094"/>
    <lineage>
        <taxon>Bacteria</taxon>
        <taxon>Pseudomonadati</taxon>
        <taxon>Pseudomonadota</taxon>
        <taxon>Alphaproteobacteria</taxon>
        <taxon>Caulobacterales</taxon>
        <taxon>Caulobacteraceae</taxon>
        <taxon>Terricaulis</taxon>
    </lineage>
</organism>
<dbReference type="AlphaFoldDB" id="A0A6I6MSJ0"/>
<evidence type="ECO:0000313" key="1">
    <source>
        <dbReference type="EMBL" id="QGZ94652.1"/>
    </source>
</evidence>
<evidence type="ECO:0008006" key="3">
    <source>
        <dbReference type="Google" id="ProtNLM"/>
    </source>
</evidence>
<keyword evidence="2" id="KW-1185">Reference proteome</keyword>
<reference evidence="2" key="1">
    <citation type="submission" date="2019-12" db="EMBL/GenBank/DDBJ databases">
        <title>Complete genome of Terracaulis silvestris 0127_4.</title>
        <authorList>
            <person name="Vieira S."/>
            <person name="Riedel T."/>
            <person name="Sproer C."/>
            <person name="Pascual J."/>
            <person name="Boedeker C."/>
            <person name="Overmann J."/>
        </authorList>
    </citation>
    <scope>NUCLEOTIDE SEQUENCE [LARGE SCALE GENOMIC DNA]</scope>
    <source>
        <strain evidence="2">0127_4</strain>
    </source>
</reference>
<protein>
    <recommendedName>
        <fullName evidence="3">Class I SAM-dependent methyltransferase</fullName>
    </recommendedName>
</protein>
<dbReference type="RefSeq" id="WP_158765575.1">
    <property type="nucleotide sequence ID" value="NZ_CP047045.1"/>
</dbReference>
<evidence type="ECO:0000313" key="2">
    <source>
        <dbReference type="Proteomes" id="UP000431269"/>
    </source>
</evidence>
<sequence length="291" mass="32621">MGVSKEALGLLGLARVSGADFSRVITIGRQRLDVEMPFVEQFFRDRGRGDLATQLAGTPGDGYCESLLKIAFGAGVIQSIDASDYEHADIIHDMNTPITIPERYSLVADFGTIEHVFNVPVALDNVAMLARPGAFILHMLPSNNFVGHGFYQFSPELFFQVYAAERGFDGTRVFVAPGGTPDLWYEVRSPKELGRRVDITSRDQLHVMVLTRKIGESVSLTQRPVQQSDYVETWNKGASKAKVKRLRSGFERHVRDAFSGVRQQRKVDRKDLRRSRGDLVPRPLRNLVPNF</sequence>
<name>A0A6I6MSJ0_9CAUL</name>